<dbReference type="RefSeq" id="XP_060278542.1">
    <property type="nucleotide sequence ID" value="XM_060429301.1"/>
</dbReference>
<feature type="region of interest" description="Disordered" evidence="1">
    <location>
        <begin position="153"/>
        <end position="202"/>
    </location>
</feature>
<name>A0AAJ0FHM9_9PEZI</name>
<evidence type="ECO:0000256" key="1">
    <source>
        <dbReference type="SAM" id="MobiDB-lite"/>
    </source>
</evidence>
<protein>
    <recommendedName>
        <fullName evidence="2">Bacteriophage T5 Orf172 DNA-binding domain-containing protein</fullName>
    </recommendedName>
</protein>
<dbReference type="PANTHER" id="PTHR28094:SF1">
    <property type="entry name" value="MEIOTICALLY UP-REGULATED GENE 113 PROTEIN"/>
    <property type="match status" value="1"/>
</dbReference>
<dbReference type="EMBL" id="MU839039">
    <property type="protein sequence ID" value="KAK1762329.1"/>
    <property type="molecule type" value="Genomic_DNA"/>
</dbReference>
<feature type="domain" description="Bacteriophage T5 Orf172 DNA-binding" evidence="2">
    <location>
        <begin position="473"/>
        <end position="546"/>
    </location>
</feature>
<feature type="compositionally biased region" description="Acidic residues" evidence="1">
    <location>
        <begin position="224"/>
        <end position="234"/>
    </location>
</feature>
<dbReference type="GeneID" id="85312488"/>
<reference evidence="3" key="1">
    <citation type="submission" date="2023-06" db="EMBL/GenBank/DDBJ databases">
        <title>Genome-scale phylogeny and comparative genomics of the fungal order Sordariales.</title>
        <authorList>
            <consortium name="Lawrence Berkeley National Laboratory"/>
            <person name="Hensen N."/>
            <person name="Bonometti L."/>
            <person name="Westerberg I."/>
            <person name="Brannstrom I.O."/>
            <person name="Guillou S."/>
            <person name="Cros-Aarteil S."/>
            <person name="Calhoun S."/>
            <person name="Haridas S."/>
            <person name="Kuo A."/>
            <person name="Mondo S."/>
            <person name="Pangilinan J."/>
            <person name="Riley R."/>
            <person name="Labutti K."/>
            <person name="Andreopoulos B."/>
            <person name="Lipzen A."/>
            <person name="Chen C."/>
            <person name="Yanf M."/>
            <person name="Daum C."/>
            <person name="Ng V."/>
            <person name="Clum A."/>
            <person name="Steindorff A."/>
            <person name="Ohm R."/>
            <person name="Martin F."/>
            <person name="Silar P."/>
            <person name="Natvig D."/>
            <person name="Lalanne C."/>
            <person name="Gautier V."/>
            <person name="Ament-Velasquez S.L."/>
            <person name="Kruys A."/>
            <person name="Hutchinson M.I."/>
            <person name="Powell A.J."/>
            <person name="Barry K."/>
            <person name="Miller A.N."/>
            <person name="Grigoriev I.V."/>
            <person name="Debuchy R."/>
            <person name="Gladieux P."/>
            <person name="Thoren M.H."/>
            <person name="Johannesson H."/>
        </authorList>
    </citation>
    <scope>NUCLEOTIDE SEQUENCE</scope>
    <source>
        <strain evidence="3">8032-3</strain>
    </source>
</reference>
<evidence type="ECO:0000313" key="4">
    <source>
        <dbReference type="Proteomes" id="UP001244011"/>
    </source>
</evidence>
<keyword evidence="4" id="KW-1185">Reference proteome</keyword>
<gene>
    <name evidence="3" type="ORF">QBC33DRAFT_552302</name>
</gene>
<organism evidence="3 4">
    <name type="scientific">Phialemonium atrogriseum</name>
    <dbReference type="NCBI Taxonomy" id="1093897"/>
    <lineage>
        <taxon>Eukaryota</taxon>
        <taxon>Fungi</taxon>
        <taxon>Dikarya</taxon>
        <taxon>Ascomycota</taxon>
        <taxon>Pezizomycotina</taxon>
        <taxon>Sordariomycetes</taxon>
        <taxon>Sordariomycetidae</taxon>
        <taxon>Cephalothecales</taxon>
        <taxon>Cephalothecaceae</taxon>
        <taxon>Phialemonium</taxon>
    </lineage>
</organism>
<dbReference type="Proteomes" id="UP001244011">
    <property type="component" value="Unassembled WGS sequence"/>
</dbReference>
<comment type="caution">
    <text evidence="3">The sequence shown here is derived from an EMBL/GenBank/DDBJ whole genome shotgun (WGS) entry which is preliminary data.</text>
</comment>
<evidence type="ECO:0000259" key="2">
    <source>
        <dbReference type="Pfam" id="PF10544"/>
    </source>
</evidence>
<feature type="region of interest" description="Disordered" evidence="1">
    <location>
        <begin position="284"/>
        <end position="306"/>
    </location>
</feature>
<evidence type="ECO:0000313" key="3">
    <source>
        <dbReference type="EMBL" id="KAK1762329.1"/>
    </source>
</evidence>
<feature type="region of interest" description="Disordered" evidence="1">
    <location>
        <begin position="215"/>
        <end position="263"/>
    </location>
</feature>
<dbReference type="PANTHER" id="PTHR28094">
    <property type="entry name" value="MEIOTICALLY UP-REGULATED GENE 113 PROTEIN"/>
    <property type="match status" value="1"/>
</dbReference>
<feature type="compositionally biased region" description="Polar residues" evidence="1">
    <location>
        <begin position="284"/>
        <end position="293"/>
    </location>
</feature>
<feature type="compositionally biased region" description="Polar residues" evidence="1">
    <location>
        <begin position="368"/>
        <end position="381"/>
    </location>
</feature>
<feature type="compositionally biased region" description="Polar residues" evidence="1">
    <location>
        <begin position="153"/>
        <end position="166"/>
    </location>
</feature>
<dbReference type="InterPro" id="IPR018306">
    <property type="entry name" value="Phage_T5_Orf172_DNA-bd"/>
</dbReference>
<dbReference type="InterPro" id="IPR053006">
    <property type="entry name" value="Meiosis_regulatory"/>
</dbReference>
<dbReference type="AlphaFoldDB" id="A0AAJ0FHM9"/>
<accession>A0AAJ0FHM9</accession>
<sequence>MAPVLIPLPEARQTVVLIEFDSRSSVSGFLGLADDCRSCLAYAPKAKAKHCGRRLPKERGTEVSNLLSQLLDVQMPSQLAHRLLETLSNKVICSGLRHPRLPDGTTAESQAEYIYGRWREKLWWEYLALNGLSRTEHDGALFDMPPTLMSSEHWATSLPSRPTTPLSIKAKADPRGQGRRSFLHMTPPRGNRNPISALPLSGRAPLVRKDAVLPVPKWKHEPSESEDSDEDDEGHEYPTSPLDAQSPLGPESSPFESPWSRMSTRSGFSLADAELESADTTLSSLNMSTSAGSPRQKPKRVTLTGKQEVSVSDITAKIELLLLERSLPSKAAPSSASHQETSLTFSSSIPVSVNKERVLGCSKEVDGTEQSSSSTVTQNSPRAVRSSPRNPKFKSLVSPGLQSEPLYSLLKKMEETCGYDTRRPGYVYYFPVRIRNRNSRGRSYMKIGHVRLKEDNGAFPQAPRNASTKPLEIQQRLRHYKRQCQLDVDDITAYVAVPCAAWRVEALIHQYLGGFRREEHCCCGKLHKELFEVSLETARQAVQTWRAFGECMPYDEDGKIKQFWAAKAKQCRAPENFGKYSVETLVGELSAICEEAKEFETTGRCESVEARLARKFGKTRTW</sequence>
<proteinExistence type="predicted"/>
<feature type="region of interest" description="Disordered" evidence="1">
    <location>
        <begin position="363"/>
        <end position="398"/>
    </location>
</feature>
<dbReference type="Pfam" id="PF10544">
    <property type="entry name" value="T5orf172"/>
    <property type="match status" value="1"/>
</dbReference>